<dbReference type="GeneID" id="103513870"/>
<evidence type="ECO:0000256" key="1">
    <source>
        <dbReference type="ARBA" id="ARBA00022857"/>
    </source>
</evidence>
<dbReference type="GO" id="GO:0016491">
    <property type="term" value="F:oxidoreductase activity"/>
    <property type="evidence" value="ECO:0007669"/>
    <property type="project" value="UniProtKB-KW"/>
</dbReference>
<dbReference type="PANTHER" id="PTHR43544:SF7">
    <property type="entry name" value="NADB-LER2"/>
    <property type="match status" value="1"/>
</dbReference>
<keyword evidence="2" id="KW-0560">Oxidoreductase</keyword>
<dbReference type="InterPro" id="IPR051468">
    <property type="entry name" value="Fungal_SecMetab_SDRs"/>
</dbReference>
<dbReference type="PRINTS" id="PR00080">
    <property type="entry name" value="SDRFAMILY"/>
</dbReference>
<dbReference type="GO" id="GO:0005737">
    <property type="term" value="C:cytoplasm"/>
    <property type="evidence" value="ECO:0007669"/>
    <property type="project" value="TreeGrafter"/>
</dbReference>
<reference evidence="5" key="1">
    <citation type="submission" date="2025-08" db="UniProtKB">
        <authorList>
            <consortium name="RefSeq"/>
        </authorList>
    </citation>
    <scope>IDENTIFICATION</scope>
</reference>
<accession>A0A1S3DAI5</accession>
<keyword evidence="4" id="KW-1185">Reference proteome</keyword>
<dbReference type="PANTHER" id="PTHR43544">
    <property type="entry name" value="SHORT-CHAIN DEHYDROGENASE/REDUCTASE"/>
    <property type="match status" value="1"/>
</dbReference>
<dbReference type="SUPFAM" id="SSF51735">
    <property type="entry name" value="NAD(P)-binding Rossmann-fold domains"/>
    <property type="match status" value="2"/>
</dbReference>
<dbReference type="PaxDb" id="121845-A0A1S3DAI5"/>
<dbReference type="InterPro" id="IPR036291">
    <property type="entry name" value="NAD(P)-bd_dom_sf"/>
</dbReference>
<dbReference type="Pfam" id="PF00106">
    <property type="entry name" value="adh_short"/>
    <property type="match status" value="1"/>
</dbReference>
<evidence type="ECO:0000256" key="2">
    <source>
        <dbReference type="ARBA" id="ARBA00023002"/>
    </source>
</evidence>
<dbReference type="RefSeq" id="XP_008476940.1">
    <property type="nucleotide sequence ID" value="XM_008478718.2"/>
</dbReference>
<evidence type="ECO:0000313" key="5">
    <source>
        <dbReference type="RefSeq" id="XP_008476940.1"/>
    </source>
</evidence>
<comment type="similarity">
    <text evidence="3">Belongs to the short-chain dehydrogenases/reductases (SDR) family.</text>
</comment>
<protein>
    <submittedName>
        <fullName evidence="5">Uncharacterized oxidoreductase C24B10.20-like</fullName>
    </submittedName>
</protein>
<gene>
    <name evidence="5" type="primary">LOC103513870</name>
</gene>
<dbReference type="KEGG" id="dci:103513870"/>
<dbReference type="InterPro" id="IPR002347">
    <property type="entry name" value="SDR_fam"/>
</dbReference>
<sequence length="201" mass="21547">MIKVLVGLGNNQPAHIFATCRNKDKAAELLALAQQHSNLHVIELDVTDFSKQQDVLFKDISDVVKDQGLNVLVNNAGIAAKFTRLGLLKPEQMTDHFLVNVTAPLMLTKTMLPLLKKASEANSAAPLGSSRAAIVNVSSIMGSIEDNTQGGFHPYRCSKANSAAPLGSSRAAIVNVSSIMGSIEDNTQGGFHPYRCSKVNY</sequence>
<dbReference type="Gene3D" id="3.40.50.720">
    <property type="entry name" value="NAD(P)-binding Rossmann-like Domain"/>
    <property type="match status" value="1"/>
</dbReference>
<dbReference type="OMA" id="YRCSKAN"/>
<keyword evidence="1" id="KW-0521">NADP</keyword>
<evidence type="ECO:0000256" key="3">
    <source>
        <dbReference type="RuleBase" id="RU000363"/>
    </source>
</evidence>
<evidence type="ECO:0000313" key="4">
    <source>
        <dbReference type="Proteomes" id="UP000079169"/>
    </source>
</evidence>
<organism evidence="4 5">
    <name type="scientific">Diaphorina citri</name>
    <name type="common">Asian citrus psyllid</name>
    <dbReference type="NCBI Taxonomy" id="121845"/>
    <lineage>
        <taxon>Eukaryota</taxon>
        <taxon>Metazoa</taxon>
        <taxon>Ecdysozoa</taxon>
        <taxon>Arthropoda</taxon>
        <taxon>Hexapoda</taxon>
        <taxon>Insecta</taxon>
        <taxon>Pterygota</taxon>
        <taxon>Neoptera</taxon>
        <taxon>Paraneoptera</taxon>
        <taxon>Hemiptera</taxon>
        <taxon>Sternorrhyncha</taxon>
        <taxon>Psylloidea</taxon>
        <taxon>Psyllidae</taxon>
        <taxon>Diaphorininae</taxon>
        <taxon>Diaphorina</taxon>
    </lineage>
</organism>
<dbReference type="AlphaFoldDB" id="A0A1S3DAI5"/>
<dbReference type="Proteomes" id="UP000079169">
    <property type="component" value="Unplaced"/>
</dbReference>
<proteinExistence type="inferred from homology"/>
<name>A0A1S3DAI5_DIACI</name>